<dbReference type="EnsemblPlants" id="LPERR04G04850.1">
    <property type="protein sequence ID" value="LPERR04G04850.1"/>
    <property type="gene ID" value="LPERR04G04850"/>
</dbReference>
<feature type="region of interest" description="Disordered" evidence="1">
    <location>
        <begin position="60"/>
        <end position="154"/>
    </location>
</feature>
<keyword evidence="3" id="KW-1185">Reference proteome</keyword>
<feature type="compositionally biased region" description="Basic and acidic residues" evidence="1">
    <location>
        <begin position="122"/>
        <end position="139"/>
    </location>
</feature>
<evidence type="ECO:0000313" key="2">
    <source>
        <dbReference type="EnsemblPlants" id="LPERR04G04850.1"/>
    </source>
</evidence>
<sequence length="154" mass="16959">MAAPVPRLPLLQPRAQSWLCSEADLRSCRDWRRHPIHVEEELDDESTYVASTSHGTWLPADSKSYELGRGTGQPTICLPRSHRLPPRAVAPPPPLRSPASPALRADGRPPHHGRALPASILRELRRTTRQKGSKERDEEAFSGGGGTCSHGDVR</sequence>
<evidence type="ECO:0000313" key="3">
    <source>
        <dbReference type="Proteomes" id="UP000032180"/>
    </source>
</evidence>
<name>A0A0D9W3E4_9ORYZ</name>
<dbReference type="AlphaFoldDB" id="A0A0D9W3E4"/>
<proteinExistence type="predicted"/>
<organism evidence="2 3">
    <name type="scientific">Leersia perrieri</name>
    <dbReference type="NCBI Taxonomy" id="77586"/>
    <lineage>
        <taxon>Eukaryota</taxon>
        <taxon>Viridiplantae</taxon>
        <taxon>Streptophyta</taxon>
        <taxon>Embryophyta</taxon>
        <taxon>Tracheophyta</taxon>
        <taxon>Spermatophyta</taxon>
        <taxon>Magnoliopsida</taxon>
        <taxon>Liliopsida</taxon>
        <taxon>Poales</taxon>
        <taxon>Poaceae</taxon>
        <taxon>BOP clade</taxon>
        <taxon>Oryzoideae</taxon>
        <taxon>Oryzeae</taxon>
        <taxon>Oryzinae</taxon>
        <taxon>Leersia</taxon>
    </lineage>
</organism>
<dbReference type="HOGENOM" id="CLU_1706823_0_0_1"/>
<dbReference type="Proteomes" id="UP000032180">
    <property type="component" value="Chromosome 4"/>
</dbReference>
<dbReference type="Gramene" id="LPERR04G04850.1">
    <property type="protein sequence ID" value="LPERR04G04850.1"/>
    <property type="gene ID" value="LPERR04G04850"/>
</dbReference>
<reference evidence="2 3" key="1">
    <citation type="submission" date="2012-08" db="EMBL/GenBank/DDBJ databases">
        <title>Oryza genome evolution.</title>
        <authorList>
            <person name="Wing R.A."/>
        </authorList>
    </citation>
    <scope>NUCLEOTIDE SEQUENCE</scope>
</reference>
<evidence type="ECO:0000256" key="1">
    <source>
        <dbReference type="SAM" id="MobiDB-lite"/>
    </source>
</evidence>
<reference evidence="3" key="2">
    <citation type="submission" date="2013-12" db="EMBL/GenBank/DDBJ databases">
        <authorList>
            <person name="Yu Y."/>
            <person name="Lee S."/>
            <person name="de Baynast K."/>
            <person name="Wissotski M."/>
            <person name="Liu L."/>
            <person name="Talag J."/>
            <person name="Goicoechea J."/>
            <person name="Angelova A."/>
            <person name="Jetty R."/>
            <person name="Kudrna D."/>
            <person name="Golser W."/>
            <person name="Rivera L."/>
            <person name="Zhang J."/>
            <person name="Wing R."/>
        </authorList>
    </citation>
    <scope>NUCLEOTIDE SEQUENCE</scope>
</reference>
<accession>A0A0D9W3E4</accession>
<protein>
    <submittedName>
        <fullName evidence="2">Uncharacterized protein</fullName>
    </submittedName>
</protein>
<reference evidence="2" key="3">
    <citation type="submission" date="2015-04" db="UniProtKB">
        <authorList>
            <consortium name="EnsemblPlants"/>
        </authorList>
    </citation>
    <scope>IDENTIFICATION</scope>
</reference>